<dbReference type="SUPFAM" id="SSF51658">
    <property type="entry name" value="Xylose isomerase-like"/>
    <property type="match status" value="1"/>
</dbReference>
<evidence type="ECO:0000313" key="2">
    <source>
        <dbReference type="Proteomes" id="UP000011682"/>
    </source>
</evidence>
<dbReference type="Gene3D" id="3.20.20.150">
    <property type="entry name" value="Divalent-metal-dependent TIM barrel enzymes"/>
    <property type="match status" value="1"/>
</dbReference>
<dbReference type="eggNOG" id="COG3220">
    <property type="taxonomic scope" value="Bacteria"/>
</dbReference>
<dbReference type="InterPro" id="IPR007801">
    <property type="entry name" value="MbnB/TglH/ChrH"/>
</dbReference>
<reference evidence="1" key="1">
    <citation type="submission" date="2013-05" db="EMBL/GenBank/DDBJ databases">
        <title>Genome assembly of Cystobacter fuscus DSM 2262.</title>
        <authorList>
            <person name="Sharma G."/>
            <person name="Khatri I."/>
            <person name="Kaur C."/>
            <person name="Mayilraj S."/>
            <person name="Subramanian S."/>
        </authorList>
    </citation>
    <scope>NUCLEOTIDE SEQUENCE [LARGE SCALE GENOMIC DNA]</scope>
    <source>
        <strain evidence="1">DSM 2262</strain>
    </source>
</reference>
<dbReference type="AlphaFoldDB" id="S9PEJ0"/>
<sequence>MSAVRIGVGVEAACDQYAERALSEAGLTDFVEYGIHVARGVPEWVKAVRERLGAGFNLHPLDLNLGGGDSSTDGWCEALAGLARELRATALVSDMGFWYLGHRGSTWPRPPSMPMAALACRDTAAHIARVCGIPFRVENPPLEWVPGQPSLWHFLERASDDEHVELCLDLSHLLQFEMNVHGREPTLPRSFPWQKVTELHLAGFIRLEYQGRLHYIDEHLADIPDEEYRLLSQVLELRGSGTPLEICLEMEPRGAAAFEAEARRLKETLGGSAR</sequence>
<protein>
    <recommendedName>
        <fullName evidence="3">Xylose isomerase-like TIM barrel domain-containing protein</fullName>
    </recommendedName>
</protein>
<gene>
    <name evidence="1" type="ORF">D187_001254</name>
</gene>
<dbReference type="Pfam" id="PF05114">
    <property type="entry name" value="MbnB_TglH_ChrH"/>
    <property type="match status" value="1"/>
</dbReference>
<dbReference type="Proteomes" id="UP000011682">
    <property type="component" value="Unassembled WGS sequence"/>
</dbReference>
<dbReference type="InterPro" id="IPR036237">
    <property type="entry name" value="Xyl_isomerase-like_sf"/>
</dbReference>
<proteinExistence type="predicted"/>
<dbReference type="RefSeq" id="WP_020918149.1">
    <property type="nucleotide sequence ID" value="NZ_ANAH02000010.1"/>
</dbReference>
<dbReference type="EMBL" id="ANAH02000010">
    <property type="protein sequence ID" value="EPX61471.1"/>
    <property type="molecule type" value="Genomic_DNA"/>
</dbReference>
<comment type="caution">
    <text evidence="1">The sequence shown here is derived from an EMBL/GenBank/DDBJ whole genome shotgun (WGS) entry which is preliminary data.</text>
</comment>
<name>S9PEJ0_CYSF2</name>
<evidence type="ECO:0008006" key="3">
    <source>
        <dbReference type="Google" id="ProtNLM"/>
    </source>
</evidence>
<keyword evidence="2" id="KW-1185">Reference proteome</keyword>
<accession>S9PEJ0</accession>
<organism evidence="1 2">
    <name type="scientific">Cystobacter fuscus (strain ATCC 25194 / DSM 2262 / NBRC 100088 / M29)</name>
    <dbReference type="NCBI Taxonomy" id="1242864"/>
    <lineage>
        <taxon>Bacteria</taxon>
        <taxon>Pseudomonadati</taxon>
        <taxon>Myxococcota</taxon>
        <taxon>Myxococcia</taxon>
        <taxon>Myxococcales</taxon>
        <taxon>Cystobacterineae</taxon>
        <taxon>Archangiaceae</taxon>
        <taxon>Cystobacter</taxon>
    </lineage>
</organism>
<evidence type="ECO:0000313" key="1">
    <source>
        <dbReference type="EMBL" id="EPX61471.1"/>
    </source>
</evidence>